<sequence>MAPMLGKVAKLGRWVTHELPTYVLRGRWPPAFLLTISKGSSAFSTR</sequence>
<keyword evidence="2" id="KW-1185">Reference proteome</keyword>
<organism evidence="3">
    <name type="scientific">Haemonchus placei</name>
    <name type="common">Barber's pole worm</name>
    <dbReference type="NCBI Taxonomy" id="6290"/>
    <lineage>
        <taxon>Eukaryota</taxon>
        <taxon>Metazoa</taxon>
        <taxon>Ecdysozoa</taxon>
        <taxon>Nematoda</taxon>
        <taxon>Chromadorea</taxon>
        <taxon>Rhabditida</taxon>
        <taxon>Rhabditina</taxon>
        <taxon>Rhabditomorpha</taxon>
        <taxon>Strongyloidea</taxon>
        <taxon>Trichostrongylidae</taxon>
        <taxon>Haemonchus</taxon>
    </lineage>
</organism>
<protein>
    <submittedName>
        <fullName evidence="1 3">Uncharacterized protein</fullName>
    </submittedName>
</protein>
<evidence type="ECO:0000313" key="1">
    <source>
        <dbReference type="EMBL" id="VDO41665.1"/>
    </source>
</evidence>
<gene>
    <name evidence="1" type="ORF">HPLM_LOCUS10974</name>
</gene>
<dbReference type="EMBL" id="UZAF01017438">
    <property type="protein sequence ID" value="VDO41665.1"/>
    <property type="molecule type" value="Genomic_DNA"/>
</dbReference>
<reference evidence="1 2" key="2">
    <citation type="submission" date="2018-11" db="EMBL/GenBank/DDBJ databases">
        <authorList>
            <consortium name="Pathogen Informatics"/>
        </authorList>
    </citation>
    <scope>NUCLEOTIDE SEQUENCE [LARGE SCALE GENOMIC DNA]</scope>
    <source>
        <strain evidence="1 2">MHpl1</strain>
    </source>
</reference>
<dbReference type="WBParaSite" id="HPLM_0001098201-mRNA-1">
    <property type="protein sequence ID" value="HPLM_0001098201-mRNA-1"/>
    <property type="gene ID" value="HPLM_0001098201"/>
</dbReference>
<accession>A0A0N4WJ16</accession>
<dbReference type="Proteomes" id="UP000268014">
    <property type="component" value="Unassembled WGS sequence"/>
</dbReference>
<reference evidence="3" key="1">
    <citation type="submission" date="2017-02" db="UniProtKB">
        <authorList>
            <consortium name="WormBaseParasite"/>
        </authorList>
    </citation>
    <scope>IDENTIFICATION</scope>
</reference>
<name>A0A0N4WJ16_HAEPC</name>
<evidence type="ECO:0000313" key="3">
    <source>
        <dbReference type="WBParaSite" id="HPLM_0001098201-mRNA-1"/>
    </source>
</evidence>
<dbReference type="AlphaFoldDB" id="A0A0N4WJ16"/>
<evidence type="ECO:0000313" key="2">
    <source>
        <dbReference type="Proteomes" id="UP000268014"/>
    </source>
</evidence>
<proteinExistence type="predicted"/>